<dbReference type="SUPFAM" id="SSF75420">
    <property type="entry name" value="YhbC-like, N-terminal domain"/>
    <property type="match status" value="1"/>
</dbReference>
<keyword evidence="1 3" id="KW-0963">Cytoplasm</keyword>
<evidence type="ECO:0000313" key="7">
    <source>
        <dbReference type="EMBL" id="MDR6432714.1"/>
    </source>
</evidence>
<comment type="similarity">
    <text evidence="3">Belongs to the RimP family.</text>
</comment>
<dbReference type="InterPro" id="IPR003728">
    <property type="entry name" value="Ribosome_maturation_RimP"/>
</dbReference>
<dbReference type="Pfam" id="PF17384">
    <property type="entry name" value="DUF150_C"/>
    <property type="match status" value="1"/>
</dbReference>
<evidence type="ECO:0000259" key="6">
    <source>
        <dbReference type="Pfam" id="PF17384"/>
    </source>
</evidence>
<dbReference type="EMBL" id="JAVDQT010000003">
    <property type="protein sequence ID" value="MDR6432714.1"/>
    <property type="molecule type" value="Genomic_DNA"/>
</dbReference>
<evidence type="ECO:0000313" key="8">
    <source>
        <dbReference type="Proteomes" id="UP001184614"/>
    </source>
</evidence>
<evidence type="ECO:0000256" key="3">
    <source>
        <dbReference type="HAMAP-Rule" id="MF_01077"/>
    </source>
</evidence>
<keyword evidence="8" id="KW-1185">Reference proteome</keyword>
<evidence type="ECO:0000256" key="4">
    <source>
        <dbReference type="SAM" id="MobiDB-lite"/>
    </source>
</evidence>
<dbReference type="RefSeq" id="WP_310012823.1">
    <property type="nucleotide sequence ID" value="NZ_JAVDQT010000003.1"/>
</dbReference>
<dbReference type="InterPro" id="IPR028989">
    <property type="entry name" value="RimP_N"/>
</dbReference>
<comment type="caution">
    <text evidence="7">The sequence shown here is derived from an EMBL/GenBank/DDBJ whole genome shotgun (WGS) entry which is preliminary data.</text>
</comment>
<feature type="region of interest" description="Disordered" evidence="4">
    <location>
        <begin position="193"/>
        <end position="223"/>
    </location>
</feature>
<evidence type="ECO:0000256" key="1">
    <source>
        <dbReference type="ARBA" id="ARBA00022490"/>
    </source>
</evidence>
<keyword evidence="2 3" id="KW-0690">Ribosome biogenesis</keyword>
<feature type="domain" description="Ribosome maturation factor RimP C-terminal" evidence="6">
    <location>
        <begin position="105"/>
        <end position="178"/>
    </location>
</feature>
<comment type="function">
    <text evidence="3">Required for maturation of 30S ribosomal subunits.</text>
</comment>
<dbReference type="Pfam" id="PF02576">
    <property type="entry name" value="RimP_N"/>
    <property type="match status" value="1"/>
</dbReference>
<feature type="domain" description="Ribosome maturation factor RimP N-terminal" evidence="5">
    <location>
        <begin position="30"/>
        <end position="102"/>
    </location>
</feature>
<dbReference type="HAMAP" id="MF_01077">
    <property type="entry name" value="RimP"/>
    <property type="match status" value="1"/>
</dbReference>
<sequence>MSEHEQAIETVTADERIIRETGIDAKIASIVEPVINTLGFRLVRVRLSGLNGQTLQIMAERPDGTMTVEDCELLSRTVAPVLDVEDPLSGKYHLEISSPGIDRPMVRKSDFTDWAGHIAKVETSIVHEGRKKFRGRIVIDEAAGADSIVIESDQISYGNEPVVRIPFDLISDARLVLTDDLIRDALRKDKALREGRIPGDDLGDGASDNTEEAGSAESETENK</sequence>
<dbReference type="CDD" id="cd01734">
    <property type="entry name" value="YlxS_C"/>
    <property type="match status" value="1"/>
</dbReference>
<dbReference type="InterPro" id="IPR036847">
    <property type="entry name" value="RimP_C_sf"/>
</dbReference>
<reference evidence="7 8" key="1">
    <citation type="submission" date="2023-07" db="EMBL/GenBank/DDBJ databases">
        <title>Sorghum-associated microbial communities from plants grown in Nebraska, USA.</title>
        <authorList>
            <person name="Schachtman D."/>
        </authorList>
    </citation>
    <scope>NUCLEOTIDE SEQUENCE [LARGE SCALE GENOMIC DNA]</scope>
    <source>
        <strain evidence="7 8">DS1730</strain>
    </source>
</reference>
<dbReference type="InterPro" id="IPR028998">
    <property type="entry name" value="RimP_C"/>
</dbReference>
<dbReference type="SUPFAM" id="SSF74942">
    <property type="entry name" value="YhbC-like, C-terminal domain"/>
    <property type="match status" value="1"/>
</dbReference>
<dbReference type="NCBIfam" id="NF000932">
    <property type="entry name" value="PRK00092.2-5"/>
    <property type="match status" value="1"/>
</dbReference>
<protein>
    <recommendedName>
        <fullName evidence="3">Ribosome maturation factor RimP</fullName>
    </recommendedName>
</protein>
<proteinExistence type="inferred from homology"/>
<evidence type="ECO:0000259" key="5">
    <source>
        <dbReference type="Pfam" id="PF02576"/>
    </source>
</evidence>
<comment type="subcellular location">
    <subcellularLocation>
        <location evidence="3">Cytoplasm</location>
    </subcellularLocation>
</comment>
<dbReference type="Gene3D" id="3.30.300.70">
    <property type="entry name" value="RimP-like superfamily, N-terminal"/>
    <property type="match status" value="1"/>
</dbReference>
<organism evidence="7 8">
    <name type="scientific">Brucella pseudogrignonensis</name>
    <dbReference type="NCBI Taxonomy" id="419475"/>
    <lineage>
        <taxon>Bacteria</taxon>
        <taxon>Pseudomonadati</taxon>
        <taxon>Pseudomonadota</taxon>
        <taxon>Alphaproteobacteria</taxon>
        <taxon>Hyphomicrobiales</taxon>
        <taxon>Brucellaceae</taxon>
        <taxon>Brucella/Ochrobactrum group</taxon>
        <taxon>Brucella</taxon>
    </lineage>
</organism>
<dbReference type="Proteomes" id="UP001184614">
    <property type="component" value="Unassembled WGS sequence"/>
</dbReference>
<dbReference type="PANTHER" id="PTHR33867:SF1">
    <property type="entry name" value="RIBOSOME MATURATION FACTOR RIMP"/>
    <property type="match status" value="1"/>
</dbReference>
<dbReference type="PANTHER" id="PTHR33867">
    <property type="entry name" value="RIBOSOME MATURATION FACTOR RIMP"/>
    <property type="match status" value="1"/>
</dbReference>
<accession>A0ABU1M9K8</accession>
<name>A0ABU1M9K8_9HYPH</name>
<evidence type="ECO:0000256" key="2">
    <source>
        <dbReference type="ARBA" id="ARBA00022517"/>
    </source>
</evidence>
<dbReference type="InterPro" id="IPR035956">
    <property type="entry name" value="RimP_N_sf"/>
</dbReference>
<gene>
    <name evidence="3" type="primary">rimP</name>
    <name evidence="7" type="ORF">J2782_002456</name>
</gene>